<dbReference type="Gene3D" id="3.30.565.10">
    <property type="entry name" value="Histidine kinase-like ATPase, C-terminal domain"/>
    <property type="match status" value="1"/>
</dbReference>
<dbReference type="SMART" id="SM00388">
    <property type="entry name" value="HisKA"/>
    <property type="match status" value="1"/>
</dbReference>
<evidence type="ECO:0000259" key="16">
    <source>
        <dbReference type="PROSITE" id="PS50109"/>
    </source>
</evidence>
<dbReference type="GO" id="GO:0003700">
    <property type="term" value="F:DNA-binding transcription factor activity"/>
    <property type="evidence" value="ECO:0007669"/>
    <property type="project" value="InterPro"/>
</dbReference>
<evidence type="ECO:0000256" key="14">
    <source>
        <dbReference type="SAM" id="SignalP"/>
    </source>
</evidence>
<keyword evidence="10" id="KW-0238">DNA-binding</keyword>
<evidence type="ECO:0000256" key="2">
    <source>
        <dbReference type="ARBA" id="ARBA00012438"/>
    </source>
</evidence>
<keyword evidence="6 18" id="KW-0418">Kinase</keyword>
<keyword evidence="13" id="KW-0812">Transmembrane</keyword>
<dbReference type="GO" id="GO:0000155">
    <property type="term" value="F:phosphorelay sensor kinase activity"/>
    <property type="evidence" value="ECO:0007669"/>
    <property type="project" value="InterPro"/>
</dbReference>
<keyword evidence="8" id="KW-0902">Two-component regulatory system</keyword>
<feature type="signal peptide" evidence="14">
    <location>
        <begin position="1"/>
        <end position="18"/>
    </location>
</feature>
<dbReference type="Gene3D" id="2.60.40.10">
    <property type="entry name" value="Immunoglobulins"/>
    <property type="match status" value="1"/>
</dbReference>
<dbReference type="SUPFAM" id="SSF63829">
    <property type="entry name" value="Calcium-dependent phosphotriesterase"/>
    <property type="match status" value="1"/>
</dbReference>
<evidence type="ECO:0000256" key="3">
    <source>
        <dbReference type="ARBA" id="ARBA00022553"/>
    </source>
</evidence>
<evidence type="ECO:0000256" key="11">
    <source>
        <dbReference type="ARBA" id="ARBA00023163"/>
    </source>
</evidence>
<dbReference type="EC" id="2.7.13.3" evidence="2"/>
<feature type="transmembrane region" description="Helical" evidence="13">
    <location>
        <begin position="758"/>
        <end position="776"/>
    </location>
</feature>
<dbReference type="Pfam" id="PF00512">
    <property type="entry name" value="HisKA"/>
    <property type="match status" value="1"/>
</dbReference>
<dbReference type="Gene3D" id="2.130.10.10">
    <property type="entry name" value="YVTN repeat-like/Quinoprotein amine dehydrogenase"/>
    <property type="match status" value="2"/>
</dbReference>
<evidence type="ECO:0000256" key="1">
    <source>
        <dbReference type="ARBA" id="ARBA00000085"/>
    </source>
</evidence>
<keyword evidence="14" id="KW-0732">Signal</keyword>
<sequence length="1325" mass="151037">MKKLILPLLLLYSFFLLSQKEEDGLQLGNFPIENYGQKQYSAHHQNWFITQDQTDFIYAANGEGILEYDGASWRLIAFPGLRAVRTVVVDRNNVKWIGGDRELGYLVPDTLGMLKYRSLKDKIPETYPLTANIWQIFPEGDRIIFASDNTLYSYKNDQFTVIPHPGDGSIYREYQVHGKVYVSIIGEGMFVVNGEKLELIPNGEFFKNIRATVALPFGQDSVLFVSKGAGMYLYNGSTITKMANEIEAYLDGNLLYAGQRLTNTKYAFATLRGGVVLMDNNGKYLGHITEQNGIANNQVHALSVDREGALWLAHQTGISKVSLQLPYTYFDSRNGLDGTVSCILRHEGKLYVGTYSGLYVLDKDMESDYPKFRKIEGITSGCFNLLSKEGELFAASANGVFLISEEGVRQVSNLLGCRTLGFSKLYPDRIFVGHLHGLASIKYNDGEWTEVQDLGQINDDIFSITPDAKGGLWLGTSLNPILKVEFPDSEKTNSEFQIENLSVERYTQGLPKGSTNVWSLGEELFVTTDVLNEPLYRLDPISKQFNPEKEFGKKFGLDSLNVFPRAYQSKGQYILLESKPVQGKVYRFTAYKNGNGEYNVQRFYDEAIRSTTETHLFWEGENQIWSGGEGIYKYDFNTNYDFKDSFSTYVRKVIVGSDSIIYGGDPSIHPNTVLNHSNFGIRFEFASLTSHPEANNYQYNLLGFDEKWSEWSHENRKDYTNLPEGEYSFMVRTRNIYGDIGQVGTFNFVILPPWYRAWWAYVIYVVLFLGFLWIILQLRSRQLRIRNEALEKLIEIRTTEVQHQANQLKIQAEKLLDLDKAKSRFFANISHEFRTPLTLIKGPIEQLEQNFDQKLSMETVIMIRRNANRLLNMVNQLLDLSKIDEGNLKLSPSEGDVFKCLRTAVSSFNSHAAQRRIDYRVRIPTNMLWASFDRDKLENIVYNLLGNAFKFSENGSEISFEADYYSNNLRIQVSDTGLGIPKERLPFIFDRFYQVDNSATKEKEGSGIGLSLSKDLIDLMGGTISVSSVENKGTFFTVLIPLQEIKTRSIKVELVKNSKEMHPTIANVYELNPGDYRDLPRILLIEDNSDMRQFIKGQLIGTYRVIEAVNGEAGLQCALKDPPDLIVTDLMMPRMDGIELCRKLKTDLHTSHIPVIMLTAKAGRENKIEGLEIGADDYLTKPFDGKELLVRIRNLIEQRKYLRELFSNRDIGIDPKKVTVTSVDQKFLEEVLALLEDKFSEPDFGVVEMQVALAMSKTQLHRKIKALTNESPGELLRNFRLKRAAQLLRQKVDNVTQIAYMVGFNNLSYFAKCFKRLYGVPPSDY</sequence>
<keyword evidence="13" id="KW-0472">Membrane</keyword>
<dbReference type="Pfam" id="PF07495">
    <property type="entry name" value="Y_Y_Y"/>
    <property type="match status" value="1"/>
</dbReference>
<dbReference type="SMART" id="SM00448">
    <property type="entry name" value="REC"/>
    <property type="match status" value="1"/>
</dbReference>
<keyword evidence="5" id="KW-0547">Nucleotide-binding</keyword>
<organism evidence="18 19">
    <name type="scientific">Arenibacter palladensis</name>
    <dbReference type="NCBI Taxonomy" id="237373"/>
    <lineage>
        <taxon>Bacteria</taxon>
        <taxon>Pseudomonadati</taxon>
        <taxon>Bacteroidota</taxon>
        <taxon>Flavobacteriia</taxon>
        <taxon>Flavobacteriales</taxon>
        <taxon>Flavobacteriaceae</taxon>
        <taxon>Arenibacter</taxon>
    </lineage>
</organism>
<evidence type="ECO:0000256" key="9">
    <source>
        <dbReference type="ARBA" id="ARBA00023015"/>
    </source>
</evidence>
<dbReference type="InterPro" id="IPR036097">
    <property type="entry name" value="HisK_dim/P_sf"/>
</dbReference>
<dbReference type="SUPFAM" id="SSF52172">
    <property type="entry name" value="CheY-like"/>
    <property type="match status" value="1"/>
</dbReference>
<dbReference type="InterPro" id="IPR005467">
    <property type="entry name" value="His_kinase_dom"/>
</dbReference>
<feature type="modified residue" description="4-aspartylphosphate" evidence="12">
    <location>
        <position position="1129"/>
    </location>
</feature>
<dbReference type="InterPro" id="IPR018060">
    <property type="entry name" value="HTH_AraC"/>
</dbReference>
<dbReference type="PROSITE" id="PS00041">
    <property type="entry name" value="HTH_ARAC_FAMILY_1"/>
    <property type="match status" value="1"/>
</dbReference>
<dbReference type="SUPFAM" id="SSF55874">
    <property type="entry name" value="ATPase domain of HSP90 chaperone/DNA topoisomerase II/histidine kinase"/>
    <property type="match status" value="1"/>
</dbReference>
<dbReference type="PANTHER" id="PTHR43547:SF2">
    <property type="entry name" value="HYBRID SIGNAL TRANSDUCTION HISTIDINE KINASE C"/>
    <property type="match status" value="1"/>
</dbReference>
<dbReference type="InterPro" id="IPR004358">
    <property type="entry name" value="Sig_transdc_His_kin-like_C"/>
</dbReference>
<dbReference type="PRINTS" id="PR00344">
    <property type="entry name" value="BCTRLSENSOR"/>
</dbReference>
<dbReference type="FunFam" id="1.10.287.130:FF:000045">
    <property type="entry name" value="Two-component system sensor histidine kinase/response regulator"/>
    <property type="match status" value="1"/>
</dbReference>
<feature type="domain" description="Response regulatory" evidence="17">
    <location>
        <begin position="1081"/>
        <end position="1196"/>
    </location>
</feature>
<dbReference type="InterPro" id="IPR036890">
    <property type="entry name" value="HATPase_C_sf"/>
</dbReference>
<proteinExistence type="predicted"/>
<gene>
    <name evidence="18" type="ORF">SAMN03080594_101370</name>
</gene>
<reference evidence="19" key="1">
    <citation type="submission" date="2016-11" db="EMBL/GenBank/DDBJ databases">
        <authorList>
            <person name="Varghese N."/>
            <person name="Submissions S."/>
        </authorList>
    </citation>
    <scope>NUCLEOTIDE SEQUENCE [LARGE SCALE GENOMIC DNA]</scope>
    <source>
        <strain evidence="19">DSM 17539</strain>
    </source>
</reference>
<dbReference type="Pfam" id="PF12833">
    <property type="entry name" value="HTH_18"/>
    <property type="match status" value="1"/>
</dbReference>
<keyword evidence="19" id="KW-1185">Reference proteome</keyword>
<keyword evidence="11" id="KW-0804">Transcription</keyword>
<evidence type="ECO:0000259" key="15">
    <source>
        <dbReference type="PROSITE" id="PS01124"/>
    </source>
</evidence>
<evidence type="ECO:0000256" key="5">
    <source>
        <dbReference type="ARBA" id="ARBA00022741"/>
    </source>
</evidence>
<evidence type="ECO:0000259" key="17">
    <source>
        <dbReference type="PROSITE" id="PS50110"/>
    </source>
</evidence>
<keyword evidence="7" id="KW-0067">ATP-binding</keyword>
<feature type="domain" description="Histidine kinase" evidence="16">
    <location>
        <begin position="828"/>
        <end position="1044"/>
    </location>
</feature>
<dbReference type="InterPro" id="IPR015943">
    <property type="entry name" value="WD40/YVTN_repeat-like_dom_sf"/>
</dbReference>
<dbReference type="InterPro" id="IPR018062">
    <property type="entry name" value="HTH_AraC-typ_CS"/>
</dbReference>
<evidence type="ECO:0000256" key="6">
    <source>
        <dbReference type="ARBA" id="ARBA00022777"/>
    </source>
</evidence>
<dbReference type="SUPFAM" id="SSF69304">
    <property type="entry name" value="Tricorn protease N-terminal domain"/>
    <property type="match status" value="1"/>
</dbReference>
<comment type="catalytic activity">
    <reaction evidence="1">
        <text>ATP + protein L-histidine = ADP + protein N-phospho-L-histidine.</text>
        <dbReference type="EC" id="2.7.13.3"/>
    </reaction>
</comment>
<evidence type="ECO:0000256" key="10">
    <source>
        <dbReference type="ARBA" id="ARBA00023125"/>
    </source>
</evidence>
<dbReference type="InterPro" id="IPR011006">
    <property type="entry name" value="CheY-like_superfamily"/>
</dbReference>
<evidence type="ECO:0000256" key="8">
    <source>
        <dbReference type="ARBA" id="ARBA00023012"/>
    </source>
</evidence>
<dbReference type="InterPro" id="IPR011123">
    <property type="entry name" value="Y_Y_Y"/>
</dbReference>
<dbReference type="Gene3D" id="1.10.10.60">
    <property type="entry name" value="Homeodomain-like"/>
    <property type="match status" value="2"/>
</dbReference>
<dbReference type="InterPro" id="IPR001789">
    <property type="entry name" value="Sig_transdc_resp-reg_receiver"/>
</dbReference>
<feature type="chain" id="PRO_5012318832" description="histidine kinase" evidence="14">
    <location>
        <begin position="19"/>
        <end position="1325"/>
    </location>
</feature>
<keyword evidence="9" id="KW-0805">Transcription regulation</keyword>
<dbReference type="InterPro" id="IPR009057">
    <property type="entry name" value="Homeodomain-like_sf"/>
</dbReference>
<dbReference type="SUPFAM" id="SSF47384">
    <property type="entry name" value="Homodimeric domain of signal transducing histidine kinase"/>
    <property type="match status" value="1"/>
</dbReference>
<evidence type="ECO:0000256" key="12">
    <source>
        <dbReference type="PROSITE-ProRule" id="PRU00169"/>
    </source>
</evidence>
<dbReference type="SMART" id="SM00342">
    <property type="entry name" value="HTH_ARAC"/>
    <property type="match status" value="1"/>
</dbReference>
<dbReference type="PROSITE" id="PS50109">
    <property type="entry name" value="HIS_KIN"/>
    <property type="match status" value="1"/>
</dbReference>
<dbReference type="CDD" id="cd00082">
    <property type="entry name" value="HisKA"/>
    <property type="match status" value="1"/>
</dbReference>
<dbReference type="Gene3D" id="3.40.50.2300">
    <property type="match status" value="1"/>
</dbReference>
<dbReference type="Pfam" id="PF00072">
    <property type="entry name" value="Response_reg"/>
    <property type="match status" value="1"/>
</dbReference>
<feature type="domain" description="HTH araC/xylS-type" evidence="15">
    <location>
        <begin position="1229"/>
        <end position="1325"/>
    </location>
</feature>
<dbReference type="InterPro" id="IPR003594">
    <property type="entry name" value="HATPase_dom"/>
</dbReference>
<dbReference type="RefSeq" id="WP_178346950.1">
    <property type="nucleotide sequence ID" value="NZ_FQUX01000001.1"/>
</dbReference>
<dbReference type="PROSITE" id="PS01124">
    <property type="entry name" value="HTH_ARAC_FAMILY_2"/>
    <property type="match status" value="1"/>
</dbReference>
<dbReference type="GO" id="GO:0043565">
    <property type="term" value="F:sequence-specific DNA binding"/>
    <property type="evidence" value="ECO:0007669"/>
    <property type="project" value="InterPro"/>
</dbReference>
<dbReference type="EMBL" id="FQUX01000001">
    <property type="protein sequence ID" value="SHE47706.1"/>
    <property type="molecule type" value="Genomic_DNA"/>
</dbReference>
<protein>
    <recommendedName>
        <fullName evidence="2">histidine kinase</fullName>
        <ecNumber evidence="2">2.7.13.3</ecNumber>
    </recommendedName>
</protein>
<evidence type="ECO:0000256" key="13">
    <source>
        <dbReference type="SAM" id="Phobius"/>
    </source>
</evidence>
<name>A0A1M4TTH1_9FLAO</name>
<accession>A0A1M4TTH1</accession>
<keyword evidence="3 12" id="KW-0597">Phosphoprotein</keyword>
<dbReference type="SUPFAM" id="SSF46689">
    <property type="entry name" value="Homeodomain-like"/>
    <property type="match status" value="1"/>
</dbReference>
<evidence type="ECO:0000313" key="19">
    <source>
        <dbReference type="Proteomes" id="UP000184406"/>
    </source>
</evidence>
<dbReference type="SMART" id="SM00387">
    <property type="entry name" value="HATPase_c"/>
    <property type="match status" value="1"/>
</dbReference>
<keyword evidence="13" id="KW-1133">Transmembrane helix</keyword>
<dbReference type="Gene3D" id="1.10.287.130">
    <property type="match status" value="1"/>
</dbReference>
<evidence type="ECO:0000313" key="18">
    <source>
        <dbReference type="EMBL" id="SHE47706.1"/>
    </source>
</evidence>
<dbReference type="InterPro" id="IPR003661">
    <property type="entry name" value="HisK_dim/P_dom"/>
</dbReference>
<dbReference type="Proteomes" id="UP000184406">
    <property type="component" value="Unassembled WGS sequence"/>
</dbReference>
<evidence type="ECO:0000256" key="7">
    <source>
        <dbReference type="ARBA" id="ARBA00022840"/>
    </source>
</evidence>
<dbReference type="GO" id="GO:0005524">
    <property type="term" value="F:ATP binding"/>
    <property type="evidence" value="ECO:0007669"/>
    <property type="project" value="UniProtKB-KW"/>
</dbReference>
<dbReference type="PROSITE" id="PS50110">
    <property type="entry name" value="RESPONSE_REGULATORY"/>
    <property type="match status" value="1"/>
</dbReference>
<keyword evidence="4" id="KW-0808">Transferase</keyword>
<dbReference type="Pfam" id="PF02518">
    <property type="entry name" value="HATPase_c"/>
    <property type="match status" value="1"/>
</dbReference>
<dbReference type="InterPro" id="IPR013783">
    <property type="entry name" value="Ig-like_fold"/>
</dbReference>
<dbReference type="FunFam" id="3.30.565.10:FF:000037">
    <property type="entry name" value="Hybrid sensor histidine kinase/response regulator"/>
    <property type="match status" value="1"/>
</dbReference>
<evidence type="ECO:0000256" key="4">
    <source>
        <dbReference type="ARBA" id="ARBA00022679"/>
    </source>
</evidence>
<dbReference type="PANTHER" id="PTHR43547">
    <property type="entry name" value="TWO-COMPONENT HISTIDINE KINASE"/>
    <property type="match status" value="1"/>
</dbReference>